<feature type="region of interest" description="Disordered" evidence="1">
    <location>
        <begin position="16"/>
        <end position="38"/>
    </location>
</feature>
<dbReference type="Proteomes" id="UP000050525">
    <property type="component" value="Unassembled WGS sequence"/>
</dbReference>
<name>A0A151MZE7_ALLMI</name>
<comment type="caution">
    <text evidence="2">The sequence shown here is derived from an EMBL/GenBank/DDBJ whole genome shotgun (WGS) entry which is preliminary data.</text>
</comment>
<proteinExistence type="predicted"/>
<accession>A0A151MZE7</accession>
<dbReference type="EMBL" id="AKHW03004488">
    <property type="protein sequence ID" value="KYO29789.1"/>
    <property type="molecule type" value="Genomic_DNA"/>
</dbReference>
<sequence length="131" mass="13817">MASLVPMLKRRLKQHSLAGAGGQLQQGDGQLRLSREEEPHGGGLLVQVQVELVEELLEGDPGHLEQLQPPIIILGVLEDVQPPVLAGPVGLQAAGLEPQELKGSTSGGIQEHNVIIPAGVQVQHGAWMTAE</sequence>
<gene>
    <name evidence="2" type="ORF">Y1Q_0023153</name>
</gene>
<reference evidence="2 3" key="1">
    <citation type="journal article" date="2012" name="Genome Biol.">
        <title>Sequencing three crocodilian genomes to illuminate the evolution of archosaurs and amniotes.</title>
        <authorList>
            <person name="St John J.A."/>
            <person name="Braun E.L."/>
            <person name="Isberg S.R."/>
            <person name="Miles L.G."/>
            <person name="Chong A.Y."/>
            <person name="Gongora J."/>
            <person name="Dalzell P."/>
            <person name="Moran C."/>
            <person name="Bed'hom B."/>
            <person name="Abzhanov A."/>
            <person name="Burgess S.C."/>
            <person name="Cooksey A.M."/>
            <person name="Castoe T.A."/>
            <person name="Crawford N.G."/>
            <person name="Densmore L.D."/>
            <person name="Drew J.C."/>
            <person name="Edwards S.V."/>
            <person name="Faircloth B.C."/>
            <person name="Fujita M.K."/>
            <person name="Greenwold M.J."/>
            <person name="Hoffmann F.G."/>
            <person name="Howard J.M."/>
            <person name="Iguchi T."/>
            <person name="Janes D.E."/>
            <person name="Khan S.Y."/>
            <person name="Kohno S."/>
            <person name="de Koning A.J."/>
            <person name="Lance S.L."/>
            <person name="McCarthy F.M."/>
            <person name="McCormack J.E."/>
            <person name="Merchant M.E."/>
            <person name="Peterson D.G."/>
            <person name="Pollock D.D."/>
            <person name="Pourmand N."/>
            <person name="Raney B.J."/>
            <person name="Roessler K.A."/>
            <person name="Sanford J.R."/>
            <person name="Sawyer R.H."/>
            <person name="Schmidt C.J."/>
            <person name="Triplett E.W."/>
            <person name="Tuberville T.D."/>
            <person name="Venegas-Anaya M."/>
            <person name="Howard J.T."/>
            <person name="Jarvis E.D."/>
            <person name="Guillette L.J.Jr."/>
            <person name="Glenn T.C."/>
            <person name="Green R.E."/>
            <person name="Ray D.A."/>
        </authorList>
    </citation>
    <scope>NUCLEOTIDE SEQUENCE [LARGE SCALE GENOMIC DNA]</scope>
    <source>
        <strain evidence="2">KSC_2009_1</strain>
    </source>
</reference>
<protein>
    <submittedName>
        <fullName evidence="2">Uncharacterized protein</fullName>
    </submittedName>
</protein>
<organism evidence="2 3">
    <name type="scientific">Alligator mississippiensis</name>
    <name type="common">American alligator</name>
    <dbReference type="NCBI Taxonomy" id="8496"/>
    <lineage>
        <taxon>Eukaryota</taxon>
        <taxon>Metazoa</taxon>
        <taxon>Chordata</taxon>
        <taxon>Craniata</taxon>
        <taxon>Vertebrata</taxon>
        <taxon>Euteleostomi</taxon>
        <taxon>Archelosauria</taxon>
        <taxon>Archosauria</taxon>
        <taxon>Crocodylia</taxon>
        <taxon>Alligatoridae</taxon>
        <taxon>Alligatorinae</taxon>
        <taxon>Alligator</taxon>
    </lineage>
</organism>
<evidence type="ECO:0000313" key="3">
    <source>
        <dbReference type="Proteomes" id="UP000050525"/>
    </source>
</evidence>
<evidence type="ECO:0000313" key="2">
    <source>
        <dbReference type="EMBL" id="KYO29789.1"/>
    </source>
</evidence>
<evidence type="ECO:0000256" key="1">
    <source>
        <dbReference type="SAM" id="MobiDB-lite"/>
    </source>
</evidence>
<dbReference type="AlphaFoldDB" id="A0A151MZE7"/>
<keyword evidence="3" id="KW-1185">Reference proteome</keyword>